<reference evidence="4 5" key="1">
    <citation type="submission" date="2019-02" db="EMBL/GenBank/DDBJ databases">
        <title>Deep-cultivation of Planctomycetes and their phenomic and genomic characterization uncovers novel biology.</title>
        <authorList>
            <person name="Wiegand S."/>
            <person name="Jogler M."/>
            <person name="Boedeker C."/>
            <person name="Pinto D."/>
            <person name="Vollmers J."/>
            <person name="Rivas-Marin E."/>
            <person name="Kohn T."/>
            <person name="Peeters S.H."/>
            <person name="Heuer A."/>
            <person name="Rast P."/>
            <person name="Oberbeckmann S."/>
            <person name="Bunk B."/>
            <person name="Jeske O."/>
            <person name="Meyerdierks A."/>
            <person name="Storesund J.E."/>
            <person name="Kallscheuer N."/>
            <person name="Luecker S."/>
            <person name="Lage O.M."/>
            <person name="Pohl T."/>
            <person name="Merkel B.J."/>
            <person name="Hornburger P."/>
            <person name="Mueller R.-W."/>
            <person name="Bruemmer F."/>
            <person name="Labrenz M."/>
            <person name="Spormann A.M."/>
            <person name="Op den Camp H."/>
            <person name="Overmann J."/>
            <person name="Amann R."/>
            <person name="Jetten M.S.M."/>
            <person name="Mascher T."/>
            <person name="Medema M.H."/>
            <person name="Devos D.P."/>
            <person name="Kaster A.-K."/>
            <person name="Ovreas L."/>
            <person name="Rohde M."/>
            <person name="Galperin M.Y."/>
            <person name="Jogler C."/>
        </authorList>
    </citation>
    <scope>NUCLEOTIDE SEQUENCE [LARGE SCALE GENOMIC DNA]</scope>
    <source>
        <strain evidence="4 5">Pla163</strain>
    </source>
</reference>
<dbReference type="AlphaFoldDB" id="A0A518D3D8"/>
<dbReference type="InterPro" id="IPR050955">
    <property type="entry name" value="Plant_Biomass_Hydrol_Est"/>
</dbReference>
<gene>
    <name evidence="4" type="ORF">Pla163_31120</name>
</gene>
<keyword evidence="2 4" id="KW-0378">Hydrolase</keyword>
<evidence type="ECO:0000313" key="4">
    <source>
        <dbReference type="EMBL" id="QDU85965.1"/>
    </source>
</evidence>
<keyword evidence="5" id="KW-1185">Reference proteome</keyword>
<evidence type="ECO:0000256" key="3">
    <source>
        <dbReference type="SAM" id="SignalP"/>
    </source>
</evidence>
<evidence type="ECO:0000256" key="1">
    <source>
        <dbReference type="ARBA" id="ARBA00022729"/>
    </source>
</evidence>
<proteinExistence type="predicted"/>
<accession>A0A518D3D8</accession>
<dbReference type="OrthoDB" id="268356at2"/>
<dbReference type="PANTHER" id="PTHR43037:SF5">
    <property type="entry name" value="FERULOYL ESTERASE"/>
    <property type="match status" value="1"/>
</dbReference>
<protein>
    <submittedName>
        <fullName evidence="4">Alpha/beta hydrolase family protein</fullName>
    </submittedName>
</protein>
<dbReference type="Gene3D" id="3.40.50.1820">
    <property type="entry name" value="alpha/beta hydrolase"/>
    <property type="match status" value="1"/>
</dbReference>
<dbReference type="RefSeq" id="WP_145190320.1">
    <property type="nucleotide sequence ID" value="NZ_CP036290.1"/>
</dbReference>
<evidence type="ECO:0000256" key="2">
    <source>
        <dbReference type="ARBA" id="ARBA00022801"/>
    </source>
</evidence>
<dbReference type="Proteomes" id="UP000319342">
    <property type="component" value="Chromosome"/>
</dbReference>
<dbReference type="PANTHER" id="PTHR43037">
    <property type="entry name" value="UNNAMED PRODUCT-RELATED"/>
    <property type="match status" value="1"/>
</dbReference>
<evidence type="ECO:0000313" key="5">
    <source>
        <dbReference type="Proteomes" id="UP000319342"/>
    </source>
</evidence>
<feature type="chain" id="PRO_5021809995" evidence="3">
    <location>
        <begin position="21"/>
        <end position="505"/>
    </location>
</feature>
<organism evidence="4 5">
    <name type="scientific">Rohdeia mirabilis</name>
    <dbReference type="NCBI Taxonomy" id="2528008"/>
    <lineage>
        <taxon>Bacteria</taxon>
        <taxon>Pseudomonadati</taxon>
        <taxon>Planctomycetota</taxon>
        <taxon>Planctomycetia</taxon>
        <taxon>Planctomycetia incertae sedis</taxon>
        <taxon>Rohdeia</taxon>
    </lineage>
</organism>
<feature type="signal peptide" evidence="3">
    <location>
        <begin position="1"/>
        <end position="20"/>
    </location>
</feature>
<dbReference type="Pfam" id="PF00756">
    <property type="entry name" value="Esterase"/>
    <property type="match status" value="1"/>
</dbReference>
<dbReference type="SUPFAM" id="SSF53474">
    <property type="entry name" value="alpha/beta-Hydrolases"/>
    <property type="match status" value="1"/>
</dbReference>
<dbReference type="InterPro" id="IPR029058">
    <property type="entry name" value="AB_hydrolase_fold"/>
</dbReference>
<dbReference type="GO" id="GO:0016787">
    <property type="term" value="F:hydrolase activity"/>
    <property type="evidence" value="ECO:0007669"/>
    <property type="project" value="UniProtKB-KW"/>
</dbReference>
<dbReference type="InterPro" id="IPR000801">
    <property type="entry name" value="Esterase-like"/>
</dbReference>
<name>A0A518D3D8_9BACT</name>
<dbReference type="EMBL" id="CP036290">
    <property type="protein sequence ID" value="QDU85965.1"/>
    <property type="molecule type" value="Genomic_DNA"/>
</dbReference>
<sequence precursor="true">MLHTALALAPLLLVHPTASQDTGPTDTPATAAPVELDAGTWRYETGRRMRAMERAWAAASEERRAAAVETIDGSVALFFRADMAGVARELDAARRLLVERDAEPSDVERAADALAIVPSTRLVAAGTERIELRFASLYGASDVLDDATITLRTSDPGTGSERIVGRAGEGVDGPFPLDLDGWSADRFLLRGELEVDGEVVPLAPLRLEIVADLDARLAALKEQVGRRSKLADTIAAYTAHQYLGLLEDLVDGATLETDYPAGELLERAEFLADAQAEHEGDGEPSAAAAWIGAAGERWLALPLAKGTSNVRLFVPSGIEPGERAPLVLALHGAGGSQNLFFDGYGDGLAVDLARERGWILVAPQVGFLGCPAAEIVDALAAHVPIDTDRVFVVGHSMGAAATIGAAAKTPDRFRAIAALGGGGDATEAVAAIPVYLAAGASDFGKRGVDALAARLEGFGAANLVHRTYENTEHLLIVQRALPDVFAFFDLFEAAVPGASASDEQD</sequence>
<keyword evidence="1 3" id="KW-0732">Signal</keyword>